<sequence>MKTIRKIMAAATCVMMTASLAGCGQASPDGIPEIEIVSYKREAVQVMEEIQDLFNATHDDVRLKISSPNEAMTILKTRFIRDDYPDIVAIGGDINYSNFLDAGLFMDISDLPALQNVKPGYLDIDKQLEFVEMEGTYALPYVANAAGVLYNKDLFDEYGWKIPKTWDEFLALCEAIQAKGLMPLYFGYKDTWTTLAPWNALAVDLVDADICSQVNKNEATFADAYREVATKQKELLQYCQPNPYAYSYTDAATAFANGEAVMWPIGSYAISQVQSVNPDMNIDSFVMPGSNDPEKNILNSGIDVQFSVMENCPNKEAAYEVLDFLYSDEVLNMYLEDQGGIATKKGEFPIAEYLKGMETYILAGEVADYQDHHYPTEMAVDAMIQTYLLDEKKDALDTFLNKFDTEWIRYNRDLIARLQKEES</sequence>
<gene>
    <name evidence="1" type="ORF">E5336_07525</name>
</gene>
<proteinExistence type="predicted"/>
<dbReference type="Proteomes" id="UP000308836">
    <property type="component" value="Unassembled WGS sequence"/>
</dbReference>
<organism evidence="1 2">
    <name type="scientific">Dubosiella muris</name>
    <dbReference type="NCBI Taxonomy" id="3038133"/>
    <lineage>
        <taxon>Bacteria</taxon>
        <taxon>Bacillati</taxon>
        <taxon>Bacillota</taxon>
        <taxon>Erysipelotrichia</taxon>
        <taxon>Erysipelotrichales</taxon>
        <taxon>Erysipelotrichaceae</taxon>
        <taxon>Dubosiella</taxon>
    </lineage>
</organism>
<accession>A0AC61R7K6</accession>
<reference evidence="1" key="1">
    <citation type="submission" date="2019-04" db="EMBL/GenBank/DDBJ databases">
        <title>Microbes associate with the intestines of laboratory mice.</title>
        <authorList>
            <person name="Navarre W."/>
            <person name="Wong E."/>
            <person name="Huang K."/>
            <person name="Tropini C."/>
            <person name="Ng K."/>
            <person name="Yu B."/>
        </authorList>
    </citation>
    <scope>NUCLEOTIDE SEQUENCE</scope>
    <source>
        <strain evidence="1">NM09_H32</strain>
    </source>
</reference>
<keyword evidence="2" id="KW-1185">Reference proteome</keyword>
<protein>
    <submittedName>
        <fullName evidence="1">Extracellular solute-binding protein</fullName>
    </submittedName>
</protein>
<comment type="caution">
    <text evidence="1">The sequence shown here is derived from an EMBL/GenBank/DDBJ whole genome shotgun (WGS) entry which is preliminary data.</text>
</comment>
<evidence type="ECO:0000313" key="2">
    <source>
        <dbReference type="Proteomes" id="UP000308836"/>
    </source>
</evidence>
<dbReference type="EMBL" id="SRYG01000014">
    <property type="protein sequence ID" value="TGY65672.1"/>
    <property type="molecule type" value="Genomic_DNA"/>
</dbReference>
<evidence type="ECO:0000313" key="1">
    <source>
        <dbReference type="EMBL" id="TGY65672.1"/>
    </source>
</evidence>
<name>A0AC61R7K6_9FIRM</name>